<keyword evidence="4 5" id="KW-0067">ATP-binding</keyword>
<dbReference type="PRINTS" id="PR01217">
    <property type="entry name" value="PRICHEXTENSN"/>
</dbReference>
<proteinExistence type="predicted"/>
<feature type="compositionally biased region" description="Low complexity" evidence="6">
    <location>
        <begin position="360"/>
        <end position="373"/>
    </location>
</feature>
<sequence>MEPLEANDPEAIGPYRLVARLGAGGMGRVYLARSAGGRTVAVKVVRSELAEDREFRTRFRREVEAARAVDGAYTAPVVDADPDSPTPWLATAYVLGLSLTDAVQRYGPLPEDSVRALGARLAEALHAIHGAGLVHRDLKPSNVLLAADGPRVIDFGIARALDGDRLTQTGVVVGSPGFMAPEQAMGRPLGAAGDVFSLGSVLVYATTGHGPFDGESGVAAQLYRVVHDEPDLSELPDGLRRVIAGVLTKDPARRPAPLELAAQLLPAGTAATRAGNWLPGPVASALATHASSVMDMETPSRGTPAQPLQPATPPAAEYAPTGTDLPGAAPGTMRLGPRTATPTPPLPGPTPTPPLPGPTPSAMSPSSATGPTATPMPSPAHAPTLAPPSGSAPKVSRRFFLAGGGVAAAAAVGGTAWALLSPHPAPHPKPPAPTPGSSGSATAGKAPTPVWTYTFPGASMAQFPALVLNGAVFVVANGLTALDAGTGTVRWARPDLSAPTINTIVGGGQLLTLLRGVSSIDQKTGREDAGSLVAYGGDKVIEVHKVLAADDQAVYLKVLVRPQFETAGDQMVLALDTANRINKKWAQPDQDTEDSLATGRVTGGTLLHSRGKSLIVARDVKDGRELWRVDTGTVEPWRIWCDDKRLYCLTEDSDLQAVGLADGKQLWRLKPDHGRFAPVTAGNGMVYGSDGSEAVFAYDAETGKTRWRCALPQRPSLTSEPLLVGDTLFVPSEFDGGLYAVDAKSGTFKWTFDDPSYPIKNNDWYLSTDGKVAFARRGAKIYALPAG</sequence>
<dbReference type="Gene3D" id="2.40.128.630">
    <property type="match status" value="1"/>
</dbReference>
<dbReference type="Gene3D" id="3.30.200.20">
    <property type="entry name" value="Phosphorylase Kinase, domain 1"/>
    <property type="match status" value="1"/>
</dbReference>
<feature type="compositionally biased region" description="Low complexity" evidence="6">
    <location>
        <begin position="435"/>
        <end position="445"/>
    </location>
</feature>
<dbReference type="Pfam" id="PF00069">
    <property type="entry name" value="Pkinase"/>
    <property type="match status" value="1"/>
</dbReference>
<feature type="binding site" evidence="5">
    <location>
        <position position="43"/>
    </location>
    <ligand>
        <name>ATP</name>
        <dbReference type="ChEBI" id="CHEBI:30616"/>
    </ligand>
</feature>
<dbReference type="SUPFAM" id="SSF56112">
    <property type="entry name" value="Protein kinase-like (PK-like)"/>
    <property type="match status" value="1"/>
</dbReference>
<accession>A0ABN3EUJ0</accession>
<dbReference type="PROSITE" id="PS50011">
    <property type="entry name" value="PROTEIN_KINASE_DOM"/>
    <property type="match status" value="1"/>
</dbReference>
<evidence type="ECO:0000313" key="9">
    <source>
        <dbReference type="Proteomes" id="UP001500305"/>
    </source>
</evidence>
<dbReference type="CDD" id="cd14014">
    <property type="entry name" value="STKc_PknB_like"/>
    <property type="match status" value="1"/>
</dbReference>
<gene>
    <name evidence="8" type="ORF">GCM10010430_67730</name>
</gene>
<dbReference type="SUPFAM" id="SSF50998">
    <property type="entry name" value="Quinoprotein alcohol dehydrogenase-like"/>
    <property type="match status" value="3"/>
</dbReference>
<dbReference type="InterPro" id="IPR015943">
    <property type="entry name" value="WD40/YVTN_repeat-like_dom_sf"/>
</dbReference>
<dbReference type="InterPro" id="IPR011047">
    <property type="entry name" value="Quinoprotein_ADH-like_sf"/>
</dbReference>
<dbReference type="InterPro" id="IPR018391">
    <property type="entry name" value="PQQ_b-propeller_rpt"/>
</dbReference>
<evidence type="ECO:0000256" key="1">
    <source>
        <dbReference type="ARBA" id="ARBA00022679"/>
    </source>
</evidence>
<organism evidence="8 9">
    <name type="scientific">Kitasatospora cystarginea</name>
    <dbReference type="NCBI Taxonomy" id="58350"/>
    <lineage>
        <taxon>Bacteria</taxon>
        <taxon>Bacillati</taxon>
        <taxon>Actinomycetota</taxon>
        <taxon>Actinomycetes</taxon>
        <taxon>Kitasatosporales</taxon>
        <taxon>Streptomycetaceae</taxon>
        <taxon>Kitasatospora</taxon>
    </lineage>
</organism>
<dbReference type="Gene3D" id="1.10.510.10">
    <property type="entry name" value="Transferase(Phosphotransferase) domain 1"/>
    <property type="match status" value="1"/>
</dbReference>
<dbReference type="PROSITE" id="PS00107">
    <property type="entry name" value="PROTEIN_KINASE_ATP"/>
    <property type="match status" value="1"/>
</dbReference>
<name>A0ABN3EUJ0_9ACTN</name>
<dbReference type="InterPro" id="IPR017441">
    <property type="entry name" value="Protein_kinase_ATP_BS"/>
</dbReference>
<dbReference type="Proteomes" id="UP001500305">
    <property type="component" value="Unassembled WGS sequence"/>
</dbReference>
<feature type="region of interest" description="Disordered" evidence="6">
    <location>
        <begin position="294"/>
        <end position="392"/>
    </location>
</feature>
<feature type="compositionally biased region" description="Pro residues" evidence="6">
    <location>
        <begin position="342"/>
        <end position="359"/>
    </location>
</feature>
<dbReference type="InterPro" id="IPR000719">
    <property type="entry name" value="Prot_kinase_dom"/>
</dbReference>
<feature type="compositionally biased region" description="Low complexity" evidence="6">
    <location>
        <begin position="303"/>
        <end position="323"/>
    </location>
</feature>
<dbReference type="SMART" id="SM00220">
    <property type="entry name" value="S_TKc"/>
    <property type="match status" value="1"/>
</dbReference>
<keyword evidence="1" id="KW-0808">Transferase</keyword>
<dbReference type="InterPro" id="IPR008271">
    <property type="entry name" value="Ser/Thr_kinase_AS"/>
</dbReference>
<dbReference type="Pfam" id="PF13360">
    <property type="entry name" value="PQQ_2"/>
    <property type="match status" value="1"/>
</dbReference>
<comment type="caution">
    <text evidence="8">The sequence shown here is derived from an EMBL/GenBank/DDBJ whole genome shotgun (WGS) entry which is preliminary data.</text>
</comment>
<dbReference type="PANTHER" id="PTHR43289">
    <property type="entry name" value="MITOGEN-ACTIVATED PROTEIN KINASE KINASE KINASE 20-RELATED"/>
    <property type="match status" value="1"/>
</dbReference>
<evidence type="ECO:0000256" key="2">
    <source>
        <dbReference type="ARBA" id="ARBA00022741"/>
    </source>
</evidence>
<dbReference type="PROSITE" id="PS00108">
    <property type="entry name" value="PROTEIN_KINASE_ST"/>
    <property type="match status" value="1"/>
</dbReference>
<protein>
    <recommendedName>
        <fullName evidence="7">Protein kinase domain-containing protein</fullName>
    </recommendedName>
</protein>
<evidence type="ECO:0000313" key="8">
    <source>
        <dbReference type="EMBL" id="GAA2272189.1"/>
    </source>
</evidence>
<feature type="domain" description="Protein kinase" evidence="7">
    <location>
        <begin position="15"/>
        <end position="265"/>
    </location>
</feature>
<feature type="region of interest" description="Disordered" evidence="6">
    <location>
        <begin position="421"/>
        <end position="445"/>
    </location>
</feature>
<dbReference type="PANTHER" id="PTHR43289:SF34">
    <property type="entry name" value="SERINE_THREONINE-PROTEIN KINASE YBDM-RELATED"/>
    <property type="match status" value="1"/>
</dbReference>
<evidence type="ECO:0000256" key="6">
    <source>
        <dbReference type="SAM" id="MobiDB-lite"/>
    </source>
</evidence>
<dbReference type="EMBL" id="BAAATR010000044">
    <property type="protein sequence ID" value="GAA2272189.1"/>
    <property type="molecule type" value="Genomic_DNA"/>
</dbReference>
<dbReference type="InterPro" id="IPR002372">
    <property type="entry name" value="PQQ_rpt_dom"/>
</dbReference>
<evidence type="ECO:0000256" key="4">
    <source>
        <dbReference type="ARBA" id="ARBA00022840"/>
    </source>
</evidence>
<keyword evidence="2 5" id="KW-0547">Nucleotide-binding</keyword>
<dbReference type="SMART" id="SM00564">
    <property type="entry name" value="PQQ"/>
    <property type="match status" value="4"/>
</dbReference>
<dbReference type="Gene3D" id="2.130.10.10">
    <property type="entry name" value="YVTN repeat-like/Quinoprotein amine dehydrogenase"/>
    <property type="match status" value="1"/>
</dbReference>
<evidence type="ECO:0000256" key="5">
    <source>
        <dbReference type="PROSITE-ProRule" id="PRU10141"/>
    </source>
</evidence>
<dbReference type="RefSeq" id="WP_344640390.1">
    <property type="nucleotide sequence ID" value="NZ_BAAATR010000044.1"/>
</dbReference>
<evidence type="ECO:0000256" key="3">
    <source>
        <dbReference type="ARBA" id="ARBA00022777"/>
    </source>
</evidence>
<dbReference type="InterPro" id="IPR011009">
    <property type="entry name" value="Kinase-like_dom_sf"/>
</dbReference>
<keyword evidence="3" id="KW-0418">Kinase</keyword>
<keyword evidence="9" id="KW-1185">Reference proteome</keyword>
<evidence type="ECO:0000259" key="7">
    <source>
        <dbReference type="PROSITE" id="PS50011"/>
    </source>
</evidence>
<feature type="compositionally biased region" description="Pro residues" evidence="6">
    <location>
        <begin position="423"/>
        <end position="434"/>
    </location>
</feature>
<reference evidence="8 9" key="1">
    <citation type="journal article" date="2019" name="Int. J. Syst. Evol. Microbiol.">
        <title>The Global Catalogue of Microorganisms (GCM) 10K type strain sequencing project: providing services to taxonomists for standard genome sequencing and annotation.</title>
        <authorList>
            <consortium name="The Broad Institute Genomics Platform"/>
            <consortium name="The Broad Institute Genome Sequencing Center for Infectious Disease"/>
            <person name="Wu L."/>
            <person name="Ma J."/>
        </authorList>
    </citation>
    <scope>NUCLEOTIDE SEQUENCE [LARGE SCALE GENOMIC DNA]</scope>
    <source>
        <strain evidence="8 9">JCM 7356</strain>
    </source>
</reference>